<dbReference type="Proteomes" id="UP000002051">
    <property type="component" value="Chromosome 2"/>
</dbReference>
<dbReference type="STRING" id="3880.G7IRN5"/>
<dbReference type="Pfam" id="PF01348">
    <property type="entry name" value="Intron_maturas2"/>
    <property type="match status" value="1"/>
</dbReference>
<organism evidence="8 10">
    <name type="scientific">Medicago truncatula</name>
    <name type="common">Barrel medic</name>
    <name type="synonym">Medicago tribuloides</name>
    <dbReference type="NCBI Taxonomy" id="3880"/>
    <lineage>
        <taxon>Eukaryota</taxon>
        <taxon>Viridiplantae</taxon>
        <taxon>Streptophyta</taxon>
        <taxon>Embryophyta</taxon>
        <taxon>Tracheophyta</taxon>
        <taxon>Spermatophyta</taxon>
        <taxon>Magnoliopsida</taxon>
        <taxon>eudicotyledons</taxon>
        <taxon>Gunneridae</taxon>
        <taxon>Pentapetalae</taxon>
        <taxon>rosids</taxon>
        <taxon>fabids</taxon>
        <taxon>Fabales</taxon>
        <taxon>Fabaceae</taxon>
        <taxon>Papilionoideae</taxon>
        <taxon>50 kb inversion clade</taxon>
        <taxon>NPAAA clade</taxon>
        <taxon>Hologalegina</taxon>
        <taxon>IRL clade</taxon>
        <taxon>Trifolieae</taxon>
        <taxon>Medicago</taxon>
    </lineage>
</organism>
<dbReference type="GO" id="GO:0008033">
    <property type="term" value="P:tRNA processing"/>
    <property type="evidence" value="ECO:0007669"/>
    <property type="project" value="UniProtKB-KW"/>
</dbReference>
<keyword evidence="3" id="KW-0934">Plastid</keyword>
<evidence type="ECO:0000256" key="2">
    <source>
        <dbReference type="ARBA" id="ARBA00022528"/>
    </source>
</evidence>
<evidence type="ECO:0000313" key="8">
    <source>
        <dbReference type="EMBL" id="AES67344.1"/>
    </source>
</evidence>
<sequence>MQKSFSLLQWILKKKKMYRIKYILWLSCIKTLACKHKSIVRAFLKRSGSEELLEEFFTEEEEILSLIFPRDSSTLHRLNRIGFDIWIFFSATIWSMMNDWLSYDT</sequence>
<dbReference type="GO" id="GO:0003723">
    <property type="term" value="F:RNA binding"/>
    <property type="evidence" value="ECO:0007669"/>
    <property type="project" value="UniProtKB-KW"/>
</dbReference>
<dbReference type="GO" id="GO:0009507">
    <property type="term" value="C:chloroplast"/>
    <property type="evidence" value="ECO:0007669"/>
    <property type="project" value="UniProtKB-SubCell"/>
</dbReference>
<dbReference type="PaxDb" id="3880-AES67344"/>
<evidence type="ECO:0000256" key="6">
    <source>
        <dbReference type="ARBA" id="ARBA00022884"/>
    </source>
</evidence>
<keyword evidence="2" id="KW-0150">Chloroplast</keyword>
<reference evidence="9" key="3">
    <citation type="submission" date="2015-04" db="UniProtKB">
        <authorList>
            <consortium name="EnsemblPlants"/>
        </authorList>
    </citation>
    <scope>IDENTIFICATION</scope>
    <source>
        <strain evidence="9">cv. Jemalong A17</strain>
    </source>
</reference>
<feature type="domain" description="Domain X" evidence="7">
    <location>
        <begin position="13"/>
        <end position="63"/>
    </location>
</feature>
<proteinExistence type="predicted"/>
<evidence type="ECO:0000256" key="4">
    <source>
        <dbReference type="ARBA" id="ARBA00022664"/>
    </source>
</evidence>
<keyword evidence="6" id="KW-0694">RNA-binding</keyword>
<dbReference type="HOGENOM" id="CLU_2240562_0_0_1"/>
<keyword evidence="10" id="KW-1185">Reference proteome</keyword>
<dbReference type="InterPro" id="IPR002866">
    <property type="entry name" value="Maturase_MatK"/>
</dbReference>
<dbReference type="PANTHER" id="PTHR34811:SF1">
    <property type="entry name" value="MATURASE K"/>
    <property type="match status" value="1"/>
</dbReference>
<keyword evidence="5" id="KW-0819">tRNA processing</keyword>
<name>G7IRN5_MEDTR</name>
<reference evidence="8 10" key="1">
    <citation type="journal article" date="2011" name="Nature">
        <title>The Medicago genome provides insight into the evolution of rhizobial symbioses.</title>
        <authorList>
            <person name="Young N.D."/>
            <person name="Debelle F."/>
            <person name="Oldroyd G.E."/>
            <person name="Geurts R."/>
            <person name="Cannon S.B."/>
            <person name="Udvardi M.K."/>
            <person name="Benedito V.A."/>
            <person name="Mayer K.F."/>
            <person name="Gouzy J."/>
            <person name="Schoof H."/>
            <person name="Van de Peer Y."/>
            <person name="Proost S."/>
            <person name="Cook D.R."/>
            <person name="Meyers B.C."/>
            <person name="Spannagl M."/>
            <person name="Cheung F."/>
            <person name="De Mita S."/>
            <person name="Krishnakumar V."/>
            <person name="Gundlach H."/>
            <person name="Zhou S."/>
            <person name="Mudge J."/>
            <person name="Bharti A.K."/>
            <person name="Murray J.D."/>
            <person name="Naoumkina M.A."/>
            <person name="Rosen B."/>
            <person name="Silverstein K.A."/>
            <person name="Tang H."/>
            <person name="Rombauts S."/>
            <person name="Zhao P.X."/>
            <person name="Zhou P."/>
            <person name="Barbe V."/>
            <person name="Bardou P."/>
            <person name="Bechner M."/>
            <person name="Bellec A."/>
            <person name="Berger A."/>
            <person name="Berges H."/>
            <person name="Bidwell S."/>
            <person name="Bisseling T."/>
            <person name="Choisne N."/>
            <person name="Couloux A."/>
            <person name="Denny R."/>
            <person name="Deshpande S."/>
            <person name="Dai X."/>
            <person name="Doyle J.J."/>
            <person name="Dudez A.M."/>
            <person name="Farmer A.D."/>
            <person name="Fouteau S."/>
            <person name="Franken C."/>
            <person name="Gibelin C."/>
            <person name="Gish J."/>
            <person name="Goldstein S."/>
            <person name="Gonzalez A.J."/>
            <person name="Green P.J."/>
            <person name="Hallab A."/>
            <person name="Hartog M."/>
            <person name="Hua A."/>
            <person name="Humphray S.J."/>
            <person name="Jeong D.H."/>
            <person name="Jing Y."/>
            <person name="Jocker A."/>
            <person name="Kenton S.M."/>
            <person name="Kim D.J."/>
            <person name="Klee K."/>
            <person name="Lai H."/>
            <person name="Lang C."/>
            <person name="Lin S."/>
            <person name="Macmil S.L."/>
            <person name="Magdelenat G."/>
            <person name="Matthews L."/>
            <person name="McCorrison J."/>
            <person name="Monaghan E.L."/>
            <person name="Mun J.H."/>
            <person name="Najar F.Z."/>
            <person name="Nicholson C."/>
            <person name="Noirot C."/>
            <person name="O'Bleness M."/>
            <person name="Paule C.R."/>
            <person name="Poulain J."/>
            <person name="Prion F."/>
            <person name="Qin B."/>
            <person name="Qu C."/>
            <person name="Retzel E.F."/>
            <person name="Riddle C."/>
            <person name="Sallet E."/>
            <person name="Samain S."/>
            <person name="Samson N."/>
            <person name="Sanders I."/>
            <person name="Saurat O."/>
            <person name="Scarpelli C."/>
            <person name="Schiex T."/>
            <person name="Segurens B."/>
            <person name="Severin A.J."/>
            <person name="Sherrier D.J."/>
            <person name="Shi R."/>
            <person name="Sims S."/>
            <person name="Singer S.R."/>
            <person name="Sinharoy S."/>
            <person name="Sterck L."/>
            <person name="Viollet A."/>
            <person name="Wang B.B."/>
            <person name="Wang K."/>
            <person name="Wang M."/>
            <person name="Wang X."/>
            <person name="Warfsmann J."/>
            <person name="Weissenbach J."/>
            <person name="White D.D."/>
            <person name="White J.D."/>
            <person name="Wiley G.B."/>
            <person name="Wincker P."/>
            <person name="Xing Y."/>
            <person name="Yang L."/>
            <person name="Yao Z."/>
            <person name="Ying F."/>
            <person name="Zhai J."/>
            <person name="Zhou L."/>
            <person name="Zuber A."/>
            <person name="Denarie J."/>
            <person name="Dixon R.A."/>
            <person name="May G.D."/>
            <person name="Schwartz D.C."/>
            <person name="Rogers J."/>
            <person name="Quetier F."/>
            <person name="Town C.D."/>
            <person name="Roe B.A."/>
        </authorList>
    </citation>
    <scope>NUCLEOTIDE SEQUENCE [LARGE SCALE GENOMIC DNA]</scope>
    <source>
        <strain evidence="8">A17</strain>
        <strain evidence="9 10">cv. Jemalong A17</strain>
    </source>
</reference>
<dbReference type="InterPro" id="IPR024937">
    <property type="entry name" value="Domain_X"/>
</dbReference>
<protein>
    <submittedName>
        <fullName evidence="8">Type II intron maturase</fullName>
    </submittedName>
</protein>
<keyword evidence="4" id="KW-0507">mRNA processing</keyword>
<dbReference type="EnsemblPlants" id="AES67344">
    <property type="protein sequence ID" value="AES67344"/>
    <property type="gene ID" value="MTR_2g089590"/>
</dbReference>
<evidence type="ECO:0000256" key="1">
    <source>
        <dbReference type="ARBA" id="ARBA00004229"/>
    </source>
</evidence>
<dbReference type="PANTHER" id="PTHR34811">
    <property type="entry name" value="MATURASE K"/>
    <property type="match status" value="1"/>
</dbReference>
<dbReference type="EMBL" id="CM001218">
    <property type="protein sequence ID" value="AES67344.1"/>
    <property type="molecule type" value="Genomic_DNA"/>
</dbReference>
<reference evidence="8 10" key="2">
    <citation type="journal article" date="2014" name="BMC Genomics">
        <title>An improved genome release (version Mt4.0) for the model legume Medicago truncatula.</title>
        <authorList>
            <person name="Tang H."/>
            <person name="Krishnakumar V."/>
            <person name="Bidwell S."/>
            <person name="Rosen B."/>
            <person name="Chan A."/>
            <person name="Zhou S."/>
            <person name="Gentzbittel L."/>
            <person name="Childs K.L."/>
            <person name="Yandell M."/>
            <person name="Gundlach H."/>
            <person name="Mayer K.F."/>
            <person name="Schwartz D.C."/>
            <person name="Town C.D."/>
        </authorList>
    </citation>
    <scope>GENOME REANNOTATION</scope>
    <source>
        <strain evidence="9 10">cv. Jemalong A17</strain>
    </source>
</reference>
<evidence type="ECO:0000313" key="9">
    <source>
        <dbReference type="EnsemblPlants" id="AES67344"/>
    </source>
</evidence>
<evidence type="ECO:0000256" key="5">
    <source>
        <dbReference type="ARBA" id="ARBA00022694"/>
    </source>
</evidence>
<evidence type="ECO:0000259" key="7">
    <source>
        <dbReference type="Pfam" id="PF01348"/>
    </source>
</evidence>
<comment type="subcellular location">
    <subcellularLocation>
        <location evidence="1">Plastid</location>
        <location evidence="1">Chloroplast</location>
    </subcellularLocation>
</comment>
<gene>
    <name evidence="8" type="ordered locus">MTR_2g089590</name>
</gene>
<dbReference type="AlphaFoldDB" id="G7IRN5"/>
<evidence type="ECO:0000256" key="3">
    <source>
        <dbReference type="ARBA" id="ARBA00022640"/>
    </source>
</evidence>
<dbReference type="GO" id="GO:0006397">
    <property type="term" value="P:mRNA processing"/>
    <property type="evidence" value="ECO:0007669"/>
    <property type="project" value="UniProtKB-KW"/>
</dbReference>
<evidence type="ECO:0000313" key="10">
    <source>
        <dbReference type="Proteomes" id="UP000002051"/>
    </source>
</evidence>
<accession>G7IRN5</accession>